<evidence type="ECO:0000256" key="2">
    <source>
        <dbReference type="ARBA" id="ARBA00023002"/>
    </source>
</evidence>
<dbReference type="PANTHER" id="PTHR24320">
    <property type="entry name" value="RETINOL DEHYDROGENASE"/>
    <property type="match status" value="1"/>
</dbReference>
<dbReference type="PANTHER" id="PTHR24320:SF148">
    <property type="entry name" value="NAD(P)-BINDING ROSSMANN-FOLD SUPERFAMILY PROTEIN"/>
    <property type="match status" value="1"/>
</dbReference>
<protein>
    <submittedName>
        <fullName evidence="3">Uncharacterized protein</fullName>
    </submittedName>
</protein>
<keyword evidence="4" id="KW-1185">Reference proteome</keyword>
<sequence>MTALAKTIIATGVTSGIGFEAIKQLLAAKQPYRVILGARNAKSAQEAYQGLGYDASTHEVTVLPLELADLRGVGTFAQQALAKVGPGPVDYLILNAGISDPAGDKPNPRGSKWCEAHVVNHLSQHYLTHLLRDKLTESGARLVFVSSGAVRMVKEPEVLDEDLLAGSGKPSMTTYPQTKFVNFLAAQWWRRELAGQCSVVAVSPGLIPNTGLGRGSGMKFDMSMPDAKTVPEGAASVLAALTRDDLPEDPEQNFLTSWGEWWPKDVYELALDKKLQDKWCLSKEEIEREEGL</sequence>
<dbReference type="InterPro" id="IPR036291">
    <property type="entry name" value="NAD(P)-bd_dom_sf"/>
</dbReference>
<keyword evidence="2" id="KW-0560">Oxidoreductase</keyword>
<evidence type="ECO:0000313" key="3">
    <source>
        <dbReference type="EMBL" id="KAH6695708.1"/>
    </source>
</evidence>
<dbReference type="SUPFAM" id="SSF51735">
    <property type="entry name" value="NAD(P)-binding Rossmann-fold domains"/>
    <property type="match status" value="1"/>
</dbReference>
<dbReference type="AlphaFoldDB" id="A0A9P8VK21"/>
<dbReference type="Gene3D" id="3.40.50.720">
    <property type="entry name" value="NAD(P)-binding Rossmann-like Domain"/>
    <property type="match status" value="1"/>
</dbReference>
<reference evidence="3" key="1">
    <citation type="journal article" date="2021" name="Nat. Commun.">
        <title>Genetic determinants of endophytism in the Arabidopsis root mycobiome.</title>
        <authorList>
            <person name="Mesny F."/>
            <person name="Miyauchi S."/>
            <person name="Thiergart T."/>
            <person name="Pickel B."/>
            <person name="Atanasova L."/>
            <person name="Karlsson M."/>
            <person name="Huettel B."/>
            <person name="Barry K.W."/>
            <person name="Haridas S."/>
            <person name="Chen C."/>
            <person name="Bauer D."/>
            <person name="Andreopoulos W."/>
            <person name="Pangilinan J."/>
            <person name="LaButti K."/>
            <person name="Riley R."/>
            <person name="Lipzen A."/>
            <person name="Clum A."/>
            <person name="Drula E."/>
            <person name="Henrissat B."/>
            <person name="Kohler A."/>
            <person name="Grigoriev I.V."/>
            <person name="Martin F.M."/>
            <person name="Hacquard S."/>
        </authorList>
    </citation>
    <scope>NUCLEOTIDE SEQUENCE</scope>
    <source>
        <strain evidence="3">MPI-SDFR-AT-0117</strain>
    </source>
</reference>
<dbReference type="OrthoDB" id="542013at2759"/>
<proteinExistence type="inferred from homology"/>
<dbReference type="Proteomes" id="UP000770015">
    <property type="component" value="Unassembled WGS sequence"/>
</dbReference>
<accession>A0A9P8VK21</accession>
<comment type="caution">
    <text evidence="3">The sequence shown here is derived from an EMBL/GenBank/DDBJ whole genome shotgun (WGS) entry which is preliminary data.</text>
</comment>
<evidence type="ECO:0000256" key="1">
    <source>
        <dbReference type="ARBA" id="ARBA00006484"/>
    </source>
</evidence>
<dbReference type="EMBL" id="JAGSXJ010000002">
    <property type="protein sequence ID" value="KAH6695708.1"/>
    <property type="molecule type" value="Genomic_DNA"/>
</dbReference>
<name>A0A9P8VK21_9PEZI</name>
<dbReference type="Pfam" id="PF00106">
    <property type="entry name" value="adh_short"/>
    <property type="match status" value="1"/>
</dbReference>
<organism evidence="3 4">
    <name type="scientific">Plectosphaerella plurivora</name>
    <dbReference type="NCBI Taxonomy" id="936078"/>
    <lineage>
        <taxon>Eukaryota</taxon>
        <taxon>Fungi</taxon>
        <taxon>Dikarya</taxon>
        <taxon>Ascomycota</taxon>
        <taxon>Pezizomycotina</taxon>
        <taxon>Sordariomycetes</taxon>
        <taxon>Hypocreomycetidae</taxon>
        <taxon>Glomerellales</taxon>
        <taxon>Plectosphaerellaceae</taxon>
        <taxon>Plectosphaerella</taxon>
    </lineage>
</organism>
<evidence type="ECO:0000313" key="4">
    <source>
        <dbReference type="Proteomes" id="UP000770015"/>
    </source>
</evidence>
<gene>
    <name evidence="3" type="ORF">F5X68DRAFT_258255</name>
</gene>
<dbReference type="PRINTS" id="PR00081">
    <property type="entry name" value="GDHRDH"/>
</dbReference>
<dbReference type="InterPro" id="IPR002347">
    <property type="entry name" value="SDR_fam"/>
</dbReference>
<comment type="similarity">
    <text evidence="1">Belongs to the short-chain dehydrogenases/reductases (SDR) family.</text>
</comment>
<dbReference type="GO" id="GO:0016491">
    <property type="term" value="F:oxidoreductase activity"/>
    <property type="evidence" value="ECO:0007669"/>
    <property type="project" value="UniProtKB-KW"/>
</dbReference>